<dbReference type="PANTHER" id="PTHR22946:SF9">
    <property type="entry name" value="POLYKETIDE TRANSFERASE AF380"/>
    <property type="match status" value="1"/>
</dbReference>
<keyword evidence="1" id="KW-0378">Hydrolase</keyword>
<reference evidence="4" key="1">
    <citation type="submission" date="2023-03" db="EMBL/GenBank/DDBJ databases">
        <authorList>
            <person name="Steffen K."/>
            <person name="Cardenas P."/>
        </authorList>
    </citation>
    <scope>NUCLEOTIDE SEQUENCE</scope>
</reference>
<sequence>MATGQRPESAAELIKLFRVTDVSLPYGGIGEGQKFHTNRGEFSGIIHRAKESTRAVIFVCGARGGFVGPGPESYARLSERFLKEGITSLRIDYRLPNDLLECALDLMVGAGHLNDIGYGPVVVVGHSFGGAVVIAAGATSPHIKGVVSLSPQTYGAGMAGQLAPRKLLVAHGKADSRLPFSCSLQIYEWAKEPKELVLFEDAEHRLEECRDELETLLASWIPATLDEEIEIPAVN</sequence>
<dbReference type="InterPro" id="IPR000073">
    <property type="entry name" value="AB_hydrolase_1"/>
</dbReference>
<name>A0AA35RDL7_GEOBA</name>
<keyword evidence="5" id="KW-1185">Reference proteome</keyword>
<dbReference type="GO" id="GO:0016788">
    <property type="term" value="F:hydrolase activity, acting on ester bonds"/>
    <property type="evidence" value="ECO:0007669"/>
    <property type="project" value="UniProtKB-ARBA"/>
</dbReference>
<protein>
    <recommendedName>
        <fullName evidence="3">AB hydrolase-1 domain-containing protein</fullName>
    </recommendedName>
</protein>
<dbReference type="PANTHER" id="PTHR22946">
    <property type="entry name" value="DIENELACTONE HYDROLASE DOMAIN-CONTAINING PROTEIN-RELATED"/>
    <property type="match status" value="1"/>
</dbReference>
<dbReference type="EMBL" id="CASHTH010000843">
    <property type="protein sequence ID" value="CAI8008406.1"/>
    <property type="molecule type" value="Genomic_DNA"/>
</dbReference>
<proteinExistence type="inferred from homology"/>
<organism evidence="4 5">
    <name type="scientific">Geodia barretti</name>
    <name type="common">Barrett's horny sponge</name>
    <dbReference type="NCBI Taxonomy" id="519541"/>
    <lineage>
        <taxon>Eukaryota</taxon>
        <taxon>Metazoa</taxon>
        <taxon>Porifera</taxon>
        <taxon>Demospongiae</taxon>
        <taxon>Heteroscleromorpha</taxon>
        <taxon>Tetractinellida</taxon>
        <taxon>Astrophorina</taxon>
        <taxon>Geodiidae</taxon>
        <taxon>Geodia</taxon>
    </lineage>
</organism>
<dbReference type="AlphaFoldDB" id="A0AA35RDL7"/>
<accession>A0AA35RDL7</accession>
<evidence type="ECO:0000256" key="2">
    <source>
        <dbReference type="ARBA" id="ARBA00038115"/>
    </source>
</evidence>
<comment type="caution">
    <text evidence="4">The sequence shown here is derived from an EMBL/GenBank/DDBJ whole genome shotgun (WGS) entry which is preliminary data.</text>
</comment>
<evidence type="ECO:0000313" key="5">
    <source>
        <dbReference type="Proteomes" id="UP001174909"/>
    </source>
</evidence>
<evidence type="ECO:0000313" key="4">
    <source>
        <dbReference type="EMBL" id="CAI8008406.1"/>
    </source>
</evidence>
<evidence type="ECO:0000256" key="1">
    <source>
        <dbReference type="ARBA" id="ARBA00022801"/>
    </source>
</evidence>
<comment type="similarity">
    <text evidence="2">Belongs to the AB hydrolase superfamily. FUS2 hydrolase family.</text>
</comment>
<dbReference type="InterPro" id="IPR029058">
    <property type="entry name" value="AB_hydrolase_fold"/>
</dbReference>
<feature type="domain" description="AB hydrolase-1" evidence="3">
    <location>
        <begin position="57"/>
        <end position="222"/>
    </location>
</feature>
<dbReference type="InterPro" id="IPR050261">
    <property type="entry name" value="FrsA_esterase"/>
</dbReference>
<evidence type="ECO:0000259" key="3">
    <source>
        <dbReference type="Pfam" id="PF12697"/>
    </source>
</evidence>
<gene>
    <name evidence="4" type="ORF">GBAR_LOCUS5760</name>
</gene>
<dbReference type="Gene3D" id="3.40.50.1820">
    <property type="entry name" value="alpha/beta hydrolase"/>
    <property type="match status" value="1"/>
</dbReference>
<dbReference type="Proteomes" id="UP001174909">
    <property type="component" value="Unassembled WGS sequence"/>
</dbReference>
<dbReference type="Pfam" id="PF12697">
    <property type="entry name" value="Abhydrolase_6"/>
    <property type="match status" value="1"/>
</dbReference>
<dbReference type="SUPFAM" id="SSF53474">
    <property type="entry name" value="alpha/beta-Hydrolases"/>
    <property type="match status" value="1"/>
</dbReference>